<dbReference type="InterPro" id="IPR020449">
    <property type="entry name" value="Tscrpt_reg_AraC-type_HTH"/>
</dbReference>
<dbReference type="SMART" id="SM00342">
    <property type="entry name" value="HTH_ARAC"/>
    <property type="match status" value="1"/>
</dbReference>
<evidence type="ECO:0000256" key="3">
    <source>
        <dbReference type="ARBA" id="ARBA00023163"/>
    </source>
</evidence>
<evidence type="ECO:0000256" key="1">
    <source>
        <dbReference type="ARBA" id="ARBA00023015"/>
    </source>
</evidence>
<protein>
    <submittedName>
        <fullName evidence="5">L-rhamnose operon regulatory protein rhaS</fullName>
    </submittedName>
</protein>
<organism evidence="5 6">
    <name type="scientific">Kluyvera cryocrescens</name>
    <name type="common">Kluyvera citrophila</name>
    <dbReference type="NCBI Taxonomy" id="580"/>
    <lineage>
        <taxon>Bacteria</taxon>
        <taxon>Pseudomonadati</taxon>
        <taxon>Pseudomonadota</taxon>
        <taxon>Gammaproteobacteria</taxon>
        <taxon>Enterobacterales</taxon>
        <taxon>Enterobacteriaceae</taxon>
        <taxon>Kluyvera</taxon>
    </lineage>
</organism>
<dbReference type="GO" id="GO:0043565">
    <property type="term" value="F:sequence-specific DNA binding"/>
    <property type="evidence" value="ECO:0007669"/>
    <property type="project" value="InterPro"/>
</dbReference>
<keyword evidence="1" id="KW-0805">Transcription regulation</keyword>
<dbReference type="EMBL" id="CAADJD010000025">
    <property type="protein sequence ID" value="VFS83347.1"/>
    <property type="molecule type" value="Genomic_DNA"/>
</dbReference>
<dbReference type="Pfam" id="PF12833">
    <property type="entry name" value="HTH_18"/>
    <property type="match status" value="1"/>
</dbReference>
<keyword evidence="2" id="KW-0238">DNA-binding</keyword>
<dbReference type="SUPFAM" id="SSF46689">
    <property type="entry name" value="Homeodomain-like"/>
    <property type="match status" value="1"/>
</dbReference>
<evidence type="ECO:0000256" key="2">
    <source>
        <dbReference type="ARBA" id="ARBA00023125"/>
    </source>
</evidence>
<dbReference type="PANTHER" id="PTHR43280:SF32">
    <property type="entry name" value="TRANSCRIPTIONAL REGULATORY PROTEIN"/>
    <property type="match status" value="1"/>
</dbReference>
<sequence>MLHQRLLLEAKRSLLYTSMTVSQISDYLGFSDATYFSRFFRRATGFSPRDFREKTSESYRQPAQAM</sequence>
<dbReference type="Gene3D" id="1.10.10.60">
    <property type="entry name" value="Homeodomain-like"/>
    <property type="match status" value="1"/>
</dbReference>
<accession>A0A485CFB5</accession>
<dbReference type="InterPro" id="IPR009057">
    <property type="entry name" value="Homeodomain-like_sf"/>
</dbReference>
<dbReference type="PRINTS" id="PR00032">
    <property type="entry name" value="HTHARAC"/>
</dbReference>
<reference evidence="5 6" key="1">
    <citation type="submission" date="2019-03" db="EMBL/GenBank/DDBJ databases">
        <authorList>
            <consortium name="Pathogen Informatics"/>
        </authorList>
    </citation>
    <scope>NUCLEOTIDE SEQUENCE [LARGE SCALE GENOMIC DNA]</scope>
    <source>
        <strain evidence="5 6">NCTC12993</strain>
    </source>
</reference>
<gene>
    <name evidence="5" type="primary">rhaS_6</name>
    <name evidence="5" type="ORF">NCTC12993_06351</name>
</gene>
<dbReference type="InterPro" id="IPR018060">
    <property type="entry name" value="HTH_AraC"/>
</dbReference>
<evidence type="ECO:0000259" key="4">
    <source>
        <dbReference type="PROSITE" id="PS01124"/>
    </source>
</evidence>
<feature type="domain" description="HTH araC/xylS-type" evidence="4">
    <location>
        <begin position="1"/>
        <end position="54"/>
    </location>
</feature>
<dbReference type="GO" id="GO:0003700">
    <property type="term" value="F:DNA-binding transcription factor activity"/>
    <property type="evidence" value="ECO:0007669"/>
    <property type="project" value="InterPro"/>
</dbReference>
<dbReference type="Proteomes" id="UP000401081">
    <property type="component" value="Unassembled WGS sequence"/>
</dbReference>
<proteinExistence type="predicted"/>
<keyword evidence="6" id="KW-1185">Reference proteome</keyword>
<dbReference type="AlphaFoldDB" id="A0A485CFB5"/>
<dbReference type="PANTHER" id="PTHR43280">
    <property type="entry name" value="ARAC-FAMILY TRANSCRIPTIONAL REGULATOR"/>
    <property type="match status" value="1"/>
</dbReference>
<name>A0A485CFB5_KLUCR</name>
<dbReference type="PROSITE" id="PS01124">
    <property type="entry name" value="HTH_ARAC_FAMILY_2"/>
    <property type="match status" value="1"/>
</dbReference>
<evidence type="ECO:0000313" key="6">
    <source>
        <dbReference type="Proteomes" id="UP000401081"/>
    </source>
</evidence>
<evidence type="ECO:0000313" key="5">
    <source>
        <dbReference type="EMBL" id="VFS83347.1"/>
    </source>
</evidence>
<keyword evidence="3" id="KW-0804">Transcription</keyword>